<dbReference type="FunFam" id="3.30.160.60:FF:000145">
    <property type="entry name" value="Zinc finger protein 574"/>
    <property type="match status" value="1"/>
</dbReference>
<dbReference type="Proteomes" id="UP000499080">
    <property type="component" value="Unassembled WGS sequence"/>
</dbReference>
<protein>
    <recommendedName>
        <fullName evidence="7">C2H2-type domain-containing protein</fullName>
    </recommendedName>
</protein>
<evidence type="ECO:0000256" key="4">
    <source>
        <dbReference type="ARBA" id="ARBA00022771"/>
    </source>
</evidence>
<comment type="subcellular location">
    <subcellularLocation>
        <location evidence="1">Nucleus</location>
    </subcellularLocation>
</comment>
<feature type="domain" description="C2H2-type" evidence="7">
    <location>
        <begin position="35"/>
        <end position="53"/>
    </location>
</feature>
<dbReference type="GO" id="GO:0010468">
    <property type="term" value="P:regulation of gene expression"/>
    <property type="evidence" value="ECO:0007669"/>
    <property type="project" value="TreeGrafter"/>
</dbReference>
<proteinExistence type="predicted"/>
<keyword evidence="6" id="KW-0539">Nucleus</keyword>
<keyword evidence="9" id="KW-1185">Reference proteome</keyword>
<evidence type="ECO:0000256" key="3">
    <source>
        <dbReference type="ARBA" id="ARBA00022737"/>
    </source>
</evidence>
<keyword evidence="2" id="KW-0479">Metal-binding</keyword>
<reference evidence="8 9" key="1">
    <citation type="journal article" date="2019" name="Sci. Rep.">
        <title>Orb-weaving spider Araneus ventricosus genome elucidates the spidroin gene catalogue.</title>
        <authorList>
            <person name="Kono N."/>
            <person name="Nakamura H."/>
            <person name="Ohtoshi R."/>
            <person name="Moran D.A.P."/>
            <person name="Shinohara A."/>
            <person name="Yoshida Y."/>
            <person name="Fujiwara M."/>
            <person name="Mori M."/>
            <person name="Tomita M."/>
            <person name="Arakawa K."/>
        </authorList>
    </citation>
    <scope>NUCLEOTIDE SEQUENCE [LARGE SCALE GENOMIC DNA]</scope>
</reference>
<evidence type="ECO:0000256" key="2">
    <source>
        <dbReference type="ARBA" id="ARBA00022723"/>
    </source>
</evidence>
<dbReference type="Gene3D" id="3.30.160.60">
    <property type="entry name" value="Classic Zinc Finger"/>
    <property type="match status" value="1"/>
</dbReference>
<keyword evidence="3" id="KW-0677">Repeat</keyword>
<gene>
    <name evidence="8" type="ORF">AVEN_267394_1</name>
</gene>
<name>A0A4Y2DDZ6_ARAVE</name>
<evidence type="ECO:0000256" key="5">
    <source>
        <dbReference type="ARBA" id="ARBA00022833"/>
    </source>
</evidence>
<evidence type="ECO:0000313" key="9">
    <source>
        <dbReference type="Proteomes" id="UP000499080"/>
    </source>
</evidence>
<dbReference type="InterPro" id="IPR013087">
    <property type="entry name" value="Znf_C2H2_type"/>
</dbReference>
<evidence type="ECO:0000313" key="8">
    <source>
        <dbReference type="EMBL" id="GBM14258.1"/>
    </source>
</evidence>
<dbReference type="GO" id="GO:0005634">
    <property type="term" value="C:nucleus"/>
    <property type="evidence" value="ECO:0007669"/>
    <property type="project" value="UniProtKB-SubCell"/>
</dbReference>
<dbReference type="SUPFAM" id="SSF57667">
    <property type="entry name" value="beta-beta-alpha zinc fingers"/>
    <property type="match status" value="1"/>
</dbReference>
<accession>A0A4Y2DDZ6</accession>
<dbReference type="InterPro" id="IPR036236">
    <property type="entry name" value="Znf_C2H2_sf"/>
</dbReference>
<dbReference type="PANTHER" id="PTHR16515">
    <property type="entry name" value="PR DOMAIN ZINC FINGER PROTEIN"/>
    <property type="match status" value="1"/>
</dbReference>
<dbReference type="Pfam" id="PF00096">
    <property type="entry name" value="zf-C2H2"/>
    <property type="match status" value="1"/>
</dbReference>
<comment type="caution">
    <text evidence="8">The sequence shown here is derived from an EMBL/GenBank/DDBJ whole genome shotgun (WGS) entry which is preliminary data.</text>
</comment>
<dbReference type="OrthoDB" id="6429687at2759"/>
<evidence type="ECO:0000259" key="7">
    <source>
        <dbReference type="Pfam" id="PF00096"/>
    </source>
</evidence>
<organism evidence="8 9">
    <name type="scientific">Araneus ventricosus</name>
    <name type="common">Orbweaver spider</name>
    <name type="synonym">Epeira ventricosa</name>
    <dbReference type="NCBI Taxonomy" id="182803"/>
    <lineage>
        <taxon>Eukaryota</taxon>
        <taxon>Metazoa</taxon>
        <taxon>Ecdysozoa</taxon>
        <taxon>Arthropoda</taxon>
        <taxon>Chelicerata</taxon>
        <taxon>Arachnida</taxon>
        <taxon>Araneae</taxon>
        <taxon>Araneomorphae</taxon>
        <taxon>Entelegynae</taxon>
        <taxon>Araneoidea</taxon>
        <taxon>Araneidae</taxon>
        <taxon>Araneus</taxon>
    </lineage>
</organism>
<evidence type="ECO:0000256" key="1">
    <source>
        <dbReference type="ARBA" id="ARBA00004123"/>
    </source>
</evidence>
<dbReference type="EMBL" id="BGPR01089169">
    <property type="protein sequence ID" value="GBM14258.1"/>
    <property type="molecule type" value="Genomic_DNA"/>
</dbReference>
<feature type="non-terminal residue" evidence="8">
    <location>
        <position position="62"/>
    </location>
</feature>
<keyword evidence="5" id="KW-0862">Zinc</keyword>
<dbReference type="PANTHER" id="PTHR16515:SF66">
    <property type="entry name" value="C2H2-TYPE DOMAIN-CONTAINING PROTEIN"/>
    <property type="match status" value="1"/>
</dbReference>
<dbReference type="AlphaFoldDB" id="A0A4Y2DDZ6"/>
<sequence>MSHVSDVCKKAFISALNLKRQNTTQTGEGPPRGEICEKPFIQKGDLNVHYRSHTTEMAYLCE</sequence>
<dbReference type="GO" id="GO:0008270">
    <property type="term" value="F:zinc ion binding"/>
    <property type="evidence" value="ECO:0007669"/>
    <property type="project" value="UniProtKB-KW"/>
</dbReference>
<evidence type="ECO:0000256" key="6">
    <source>
        <dbReference type="ARBA" id="ARBA00023242"/>
    </source>
</evidence>
<dbReference type="InterPro" id="IPR050331">
    <property type="entry name" value="Zinc_finger"/>
</dbReference>
<keyword evidence="4" id="KW-0863">Zinc-finger</keyword>